<accession>A0A0D1Y4J9</accession>
<dbReference type="PANTHER" id="PTHR15141">
    <property type="entry name" value="TRANSCRIPTION ELONGATION FACTOR B POLYPEPTIDE 3"/>
    <property type="match status" value="1"/>
</dbReference>
<dbReference type="GeneID" id="27321061"/>
<evidence type="ECO:0000256" key="1">
    <source>
        <dbReference type="SAM" id="MobiDB-lite"/>
    </source>
</evidence>
<dbReference type="Proteomes" id="UP000054302">
    <property type="component" value="Unassembled WGS sequence"/>
</dbReference>
<dbReference type="InterPro" id="IPR010684">
    <property type="entry name" value="RNA_pol_II_trans_fac_SIII_A"/>
</dbReference>
<dbReference type="OrthoDB" id="21513at2759"/>
<evidence type="ECO:0000313" key="2">
    <source>
        <dbReference type="EMBL" id="KIV95581.1"/>
    </source>
</evidence>
<reference evidence="2 3" key="1">
    <citation type="submission" date="2015-01" db="EMBL/GenBank/DDBJ databases">
        <title>The Genome Sequence of Exophiala mesophila CBS40295.</title>
        <authorList>
            <consortium name="The Broad Institute Genomics Platform"/>
            <person name="Cuomo C."/>
            <person name="de Hoog S."/>
            <person name="Gorbushina A."/>
            <person name="Stielow B."/>
            <person name="Teixiera M."/>
            <person name="Abouelleil A."/>
            <person name="Chapman S.B."/>
            <person name="Priest M."/>
            <person name="Young S.K."/>
            <person name="Wortman J."/>
            <person name="Nusbaum C."/>
            <person name="Birren B."/>
        </authorList>
    </citation>
    <scope>NUCLEOTIDE SEQUENCE [LARGE SCALE GENOMIC DNA]</scope>
    <source>
        <strain evidence="2 3">CBS 40295</strain>
    </source>
</reference>
<dbReference type="VEuPathDB" id="FungiDB:PV10_03216"/>
<protein>
    <recommendedName>
        <fullName evidence="4">Elongin-A</fullName>
    </recommendedName>
</protein>
<dbReference type="Gene3D" id="6.10.250.3180">
    <property type="match status" value="1"/>
</dbReference>
<gene>
    <name evidence="2" type="ORF">PV10_03216</name>
</gene>
<proteinExistence type="predicted"/>
<dbReference type="InterPro" id="IPR051870">
    <property type="entry name" value="Elongin-A_domain"/>
</dbReference>
<dbReference type="Pfam" id="PF06881">
    <property type="entry name" value="Elongin_A"/>
    <property type="match status" value="1"/>
</dbReference>
<feature type="compositionally biased region" description="Polar residues" evidence="1">
    <location>
        <begin position="124"/>
        <end position="137"/>
    </location>
</feature>
<dbReference type="HOGENOM" id="CLU_048904_1_1_1"/>
<organism evidence="2 3">
    <name type="scientific">Exophiala mesophila</name>
    <name type="common">Black yeast-like fungus</name>
    <dbReference type="NCBI Taxonomy" id="212818"/>
    <lineage>
        <taxon>Eukaryota</taxon>
        <taxon>Fungi</taxon>
        <taxon>Dikarya</taxon>
        <taxon>Ascomycota</taxon>
        <taxon>Pezizomycotina</taxon>
        <taxon>Eurotiomycetes</taxon>
        <taxon>Chaetothyriomycetidae</taxon>
        <taxon>Chaetothyriales</taxon>
        <taxon>Herpotrichiellaceae</taxon>
        <taxon>Exophiala</taxon>
    </lineage>
</organism>
<feature type="compositionally biased region" description="Basic and acidic residues" evidence="1">
    <location>
        <begin position="247"/>
        <end position="261"/>
    </location>
</feature>
<dbReference type="AlphaFoldDB" id="A0A0D1Y4J9"/>
<evidence type="ECO:0000313" key="3">
    <source>
        <dbReference type="Proteomes" id="UP000054302"/>
    </source>
</evidence>
<feature type="region of interest" description="Disordered" evidence="1">
    <location>
        <begin position="200"/>
        <end position="344"/>
    </location>
</feature>
<dbReference type="EMBL" id="KN847521">
    <property type="protein sequence ID" value="KIV95581.1"/>
    <property type="molecule type" value="Genomic_DNA"/>
</dbReference>
<keyword evidence="3" id="KW-1185">Reference proteome</keyword>
<feature type="region of interest" description="Disordered" evidence="1">
    <location>
        <begin position="122"/>
        <end position="141"/>
    </location>
</feature>
<feature type="compositionally biased region" description="Polar residues" evidence="1">
    <location>
        <begin position="301"/>
        <end position="312"/>
    </location>
</feature>
<dbReference type="STRING" id="212818.A0A0D1Y4J9"/>
<name>A0A0D1Y4J9_EXOME</name>
<feature type="compositionally biased region" description="Low complexity" evidence="1">
    <location>
        <begin position="210"/>
        <end position="229"/>
    </location>
</feature>
<dbReference type="GO" id="GO:0006368">
    <property type="term" value="P:transcription elongation by RNA polymerase II"/>
    <property type="evidence" value="ECO:0007669"/>
    <property type="project" value="InterPro"/>
</dbReference>
<sequence>MRQGADSLFEMARRACGRYSARITDIGDLDYDLIRPVLLKIESPEKLHQIEQASPQIIGRDSEIWLSFIKRDIPDWEQKPHRPSDPKNWYKVYRKLKKEAQESSTADEAMLKAALATISKQKEQNVTQMTTRTTPAQGPSRRARVYHNYVSGRTGSKGANKMTLMEKIRKEARGAGSSQMSRPMHELQKRATMVTKAPTQFVEDLKRRPSTSTTQFSSPPKLSASLSASRPTSRPPLHAPRPGRPPPDTDYHLTSDREARLKALKSGKEPVTSSAPANVQFTADFLEDSDLDDQQDHRQPTRATSTPKSTLLSAIDHLDRPPRISSPMKVKPQPVTTLKRKQTSSMFIQPVKRIARDAGGPS</sequence>
<dbReference type="PANTHER" id="PTHR15141:SF76">
    <property type="entry name" value="TRANSCRIPTION ELONGATION FACTOR B POLYPEPTIDE 3"/>
    <property type="match status" value="1"/>
</dbReference>
<dbReference type="GO" id="GO:0070449">
    <property type="term" value="C:elongin complex"/>
    <property type="evidence" value="ECO:0007669"/>
    <property type="project" value="InterPro"/>
</dbReference>
<dbReference type="OMA" id="WLRFIKR"/>
<evidence type="ECO:0008006" key="4">
    <source>
        <dbReference type="Google" id="ProtNLM"/>
    </source>
</evidence>
<feature type="compositionally biased region" description="Pro residues" evidence="1">
    <location>
        <begin position="233"/>
        <end position="246"/>
    </location>
</feature>
<feature type="compositionally biased region" description="Polar residues" evidence="1">
    <location>
        <begin position="271"/>
        <end position="281"/>
    </location>
</feature>
<dbReference type="RefSeq" id="XP_016227155.1">
    <property type="nucleotide sequence ID" value="XM_016367637.1"/>
</dbReference>